<dbReference type="PANTHER" id="PTHR24166:SF48">
    <property type="entry name" value="PROTEIN VAPYRIN"/>
    <property type="match status" value="1"/>
</dbReference>
<dbReference type="SMART" id="SM00248">
    <property type="entry name" value="ANK"/>
    <property type="match status" value="2"/>
</dbReference>
<dbReference type="Proteomes" id="UP001302126">
    <property type="component" value="Unassembled WGS sequence"/>
</dbReference>
<dbReference type="Pfam" id="PF12796">
    <property type="entry name" value="Ank_2"/>
    <property type="match status" value="1"/>
</dbReference>
<dbReference type="PANTHER" id="PTHR24166">
    <property type="entry name" value="ROLLING PEBBLES, ISOFORM B"/>
    <property type="match status" value="1"/>
</dbReference>
<feature type="repeat" description="ANK" evidence="3">
    <location>
        <begin position="2"/>
        <end position="34"/>
    </location>
</feature>
<dbReference type="InterPro" id="IPR050889">
    <property type="entry name" value="Dendritic_Spine_Reg/Scaffold"/>
</dbReference>
<reference evidence="4" key="1">
    <citation type="journal article" date="2023" name="Mol. Phylogenet. Evol.">
        <title>Genome-scale phylogeny and comparative genomics of the fungal order Sordariales.</title>
        <authorList>
            <person name="Hensen N."/>
            <person name="Bonometti L."/>
            <person name="Westerberg I."/>
            <person name="Brannstrom I.O."/>
            <person name="Guillou S."/>
            <person name="Cros-Aarteil S."/>
            <person name="Calhoun S."/>
            <person name="Haridas S."/>
            <person name="Kuo A."/>
            <person name="Mondo S."/>
            <person name="Pangilinan J."/>
            <person name="Riley R."/>
            <person name="LaButti K."/>
            <person name="Andreopoulos B."/>
            <person name="Lipzen A."/>
            <person name="Chen C."/>
            <person name="Yan M."/>
            <person name="Daum C."/>
            <person name="Ng V."/>
            <person name="Clum A."/>
            <person name="Steindorff A."/>
            <person name="Ohm R.A."/>
            <person name="Martin F."/>
            <person name="Silar P."/>
            <person name="Natvig D.O."/>
            <person name="Lalanne C."/>
            <person name="Gautier V."/>
            <person name="Ament-Velasquez S.L."/>
            <person name="Kruys A."/>
            <person name="Hutchinson M.I."/>
            <person name="Powell A.J."/>
            <person name="Barry K."/>
            <person name="Miller A.N."/>
            <person name="Grigoriev I.V."/>
            <person name="Debuchy R."/>
            <person name="Gladieux P."/>
            <person name="Hiltunen Thoren M."/>
            <person name="Johannesson H."/>
        </authorList>
    </citation>
    <scope>NUCLEOTIDE SEQUENCE</scope>
    <source>
        <strain evidence="4">PSN309</strain>
    </source>
</reference>
<organism evidence="4 5">
    <name type="scientific">Podospora australis</name>
    <dbReference type="NCBI Taxonomy" id="1536484"/>
    <lineage>
        <taxon>Eukaryota</taxon>
        <taxon>Fungi</taxon>
        <taxon>Dikarya</taxon>
        <taxon>Ascomycota</taxon>
        <taxon>Pezizomycotina</taxon>
        <taxon>Sordariomycetes</taxon>
        <taxon>Sordariomycetidae</taxon>
        <taxon>Sordariales</taxon>
        <taxon>Podosporaceae</taxon>
        <taxon>Podospora</taxon>
    </lineage>
</organism>
<evidence type="ECO:0008006" key="6">
    <source>
        <dbReference type="Google" id="ProtNLM"/>
    </source>
</evidence>
<sequence>MSGRTALSVASNRGHEQIVARLLKAGAKQVPSDGRLPIHEACCKGHFGTARELLKKYPDSINAEDEDGMTPLAHARKASMLLQNIEVFGSDDGSEVTDRGKLILHLLINGAREHST</sequence>
<protein>
    <recommendedName>
        <fullName evidence="6">Ankyrin</fullName>
    </recommendedName>
</protein>
<dbReference type="Gene3D" id="1.25.40.20">
    <property type="entry name" value="Ankyrin repeat-containing domain"/>
    <property type="match status" value="1"/>
</dbReference>
<dbReference type="EMBL" id="MU864587">
    <property type="protein sequence ID" value="KAK4183008.1"/>
    <property type="molecule type" value="Genomic_DNA"/>
</dbReference>
<dbReference type="PROSITE" id="PS50088">
    <property type="entry name" value="ANK_REPEAT"/>
    <property type="match status" value="1"/>
</dbReference>
<comment type="caution">
    <text evidence="4">The sequence shown here is derived from an EMBL/GenBank/DDBJ whole genome shotgun (WGS) entry which is preliminary data.</text>
</comment>
<keyword evidence="5" id="KW-1185">Reference proteome</keyword>
<proteinExistence type="predicted"/>
<evidence type="ECO:0000256" key="2">
    <source>
        <dbReference type="ARBA" id="ARBA00023043"/>
    </source>
</evidence>
<dbReference type="SUPFAM" id="SSF48403">
    <property type="entry name" value="Ankyrin repeat"/>
    <property type="match status" value="1"/>
</dbReference>
<keyword evidence="1" id="KW-0677">Repeat</keyword>
<reference evidence="4" key="2">
    <citation type="submission" date="2023-05" db="EMBL/GenBank/DDBJ databases">
        <authorList>
            <consortium name="Lawrence Berkeley National Laboratory"/>
            <person name="Steindorff A."/>
            <person name="Hensen N."/>
            <person name="Bonometti L."/>
            <person name="Westerberg I."/>
            <person name="Brannstrom I.O."/>
            <person name="Guillou S."/>
            <person name="Cros-Aarteil S."/>
            <person name="Calhoun S."/>
            <person name="Haridas S."/>
            <person name="Kuo A."/>
            <person name="Mondo S."/>
            <person name="Pangilinan J."/>
            <person name="Riley R."/>
            <person name="Labutti K."/>
            <person name="Andreopoulos B."/>
            <person name="Lipzen A."/>
            <person name="Chen C."/>
            <person name="Yanf M."/>
            <person name="Daum C."/>
            <person name="Ng V."/>
            <person name="Clum A."/>
            <person name="Ohm R."/>
            <person name="Martin F."/>
            <person name="Silar P."/>
            <person name="Natvig D."/>
            <person name="Lalanne C."/>
            <person name="Gautier V."/>
            <person name="Ament-Velasquez S.L."/>
            <person name="Kruys A."/>
            <person name="Hutchinson M.I."/>
            <person name="Powell A.J."/>
            <person name="Barry K."/>
            <person name="Miller A.N."/>
            <person name="Grigoriev I.V."/>
            <person name="Debuchy R."/>
            <person name="Gladieux P."/>
            <person name="Thoren M.H."/>
            <person name="Johannesson H."/>
        </authorList>
    </citation>
    <scope>NUCLEOTIDE SEQUENCE</scope>
    <source>
        <strain evidence="4">PSN309</strain>
    </source>
</reference>
<name>A0AAN7ADB8_9PEZI</name>
<keyword evidence="2 3" id="KW-0040">ANK repeat</keyword>
<evidence type="ECO:0000313" key="5">
    <source>
        <dbReference type="Proteomes" id="UP001302126"/>
    </source>
</evidence>
<gene>
    <name evidence="4" type="ORF">QBC35DRAFT_394799</name>
</gene>
<evidence type="ECO:0000313" key="4">
    <source>
        <dbReference type="EMBL" id="KAK4183008.1"/>
    </source>
</evidence>
<dbReference type="InterPro" id="IPR036770">
    <property type="entry name" value="Ankyrin_rpt-contain_sf"/>
</dbReference>
<dbReference type="AlphaFoldDB" id="A0AAN7ADB8"/>
<dbReference type="InterPro" id="IPR002110">
    <property type="entry name" value="Ankyrin_rpt"/>
</dbReference>
<evidence type="ECO:0000256" key="3">
    <source>
        <dbReference type="PROSITE-ProRule" id="PRU00023"/>
    </source>
</evidence>
<dbReference type="PROSITE" id="PS50297">
    <property type="entry name" value="ANK_REP_REGION"/>
    <property type="match status" value="1"/>
</dbReference>
<evidence type="ECO:0000256" key="1">
    <source>
        <dbReference type="ARBA" id="ARBA00022737"/>
    </source>
</evidence>
<accession>A0AAN7ADB8</accession>